<reference evidence="2" key="2">
    <citation type="submission" date="2015-01" db="EMBL/GenBank/DDBJ databases">
        <title>Evolutionary Origins and Diversification of the Mycorrhizal Mutualists.</title>
        <authorList>
            <consortium name="DOE Joint Genome Institute"/>
            <consortium name="Mycorrhizal Genomics Consortium"/>
            <person name="Kohler A."/>
            <person name="Kuo A."/>
            <person name="Nagy L.G."/>
            <person name="Floudas D."/>
            <person name="Copeland A."/>
            <person name="Barry K.W."/>
            <person name="Cichocki N."/>
            <person name="Veneault-Fourrey C."/>
            <person name="LaButti K."/>
            <person name="Lindquist E.A."/>
            <person name="Lipzen A."/>
            <person name="Lundell T."/>
            <person name="Morin E."/>
            <person name="Murat C."/>
            <person name="Riley R."/>
            <person name="Ohm R."/>
            <person name="Sun H."/>
            <person name="Tunlid A."/>
            <person name="Henrissat B."/>
            <person name="Grigoriev I.V."/>
            <person name="Hibbett D.S."/>
            <person name="Martin F."/>
        </authorList>
    </citation>
    <scope>NUCLEOTIDE SEQUENCE [LARGE SCALE GENOMIC DNA]</scope>
    <source>
        <strain evidence="2">UH-Slu-Lm8-n1</strain>
    </source>
</reference>
<dbReference type="InParanoid" id="A0A0D0AEH8"/>
<gene>
    <name evidence="1" type="ORF">CY34DRAFT_94238</name>
</gene>
<dbReference type="HOGENOM" id="CLU_101077_0_0_1"/>
<name>A0A0D0AEH8_9AGAM</name>
<evidence type="ECO:0000313" key="1">
    <source>
        <dbReference type="EMBL" id="KIK36504.1"/>
    </source>
</evidence>
<feature type="non-terminal residue" evidence="1">
    <location>
        <position position="1"/>
    </location>
</feature>
<proteinExistence type="predicted"/>
<dbReference type="AlphaFoldDB" id="A0A0D0AEH8"/>
<dbReference type="Proteomes" id="UP000054485">
    <property type="component" value="Unassembled WGS sequence"/>
</dbReference>
<keyword evidence="2" id="KW-1185">Reference proteome</keyword>
<protein>
    <submittedName>
        <fullName evidence="1">Uncharacterized protein</fullName>
    </submittedName>
</protein>
<sequence>VNVFVKLADDSDEVPNIKGKCYADFRLDKKDWEKMKLAHEVLQKSWENMAALPQFSPVHDALQKGLANVAKWYDKTKDTGTYFICLTLDPNVKLAYAEHQWDKESFDIGLKSFEQIVSVGVLSLISADSFQ</sequence>
<evidence type="ECO:0000313" key="2">
    <source>
        <dbReference type="Proteomes" id="UP000054485"/>
    </source>
</evidence>
<reference evidence="1 2" key="1">
    <citation type="submission" date="2014-04" db="EMBL/GenBank/DDBJ databases">
        <authorList>
            <consortium name="DOE Joint Genome Institute"/>
            <person name="Kuo A."/>
            <person name="Ruytinx J."/>
            <person name="Rineau F."/>
            <person name="Colpaert J."/>
            <person name="Kohler A."/>
            <person name="Nagy L.G."/>
            <person name="Floudas D."/>
            <person name="Copeland A."/>
            <person name="Barry K.W."/>
            <person name="Cichocki N."/>
            <person name="Veneault-Fourrey C."/>
            <person name="LaButti K."/>
            <person name="Lindquist E.A."/>
            <person name="Lipzen A."/>
            <person name="Lundell T."/>
            <person name="Morin E."/>
            <person name="Murat C."/>
            <person name="Sun H."/>
            <person name="Tunlid A."/>
            <person name="Henrissat B."/>
            <person name="Grigoriev I.V."/>
            <person name="Hibbett D.S."/>
            <person name="Martin F."/>
            <person name="Nordberg H.P."/>
            <person name="Cantor M.N."/>
            <person name="Hua S.X."/>
        </authorList>
    </citation>
    <scope>NUCLEOTIDE SEQUENCE [LARGE SCALE GENOMIC DNA]</scope>
    <source>
        <strain evidence="1 2">UH-Slu-Lm8-n1</strain>
    </source>
</reference>
<dbReference type="EMBL" id="KN835523">
    <property type="protein sequence ID" value="KIK36504.1"/>
    <property type="molecule type" value="Genomic_DNA"/>
</dbReference>
<feature type="non-terminal residue" evidence="1">
    <location>
        <position position="131"/>
    </location>
</feature>
<accession>A0A0D0AEH8</accession>
<organism evidence="1 2">
    <name type="scientific">Suillus luteus UH-Slu-Lm8-n1</name>
    <dbReference type="NCBI Taxonomy" id="930992"/>
    <lineage>
        <taxon>Eukaryota</taxon>
        <taxon>Fungi</taxon>
        <taxon>Dikarya</taxon>
        <taxon>Basidiomycota</taxon>
        <taxon>Agaricomycotina</taxon>
        <taxon>Agaricomycetes</taxon>
        <taxon>Agaricomycetidae</taxon>
        <taxon>Boletales</taxon>
        <taxon>Suillineae</taxon>
        <taxon>Suillaceae</taxon>
        <taxon>Suillus</taxon>
    </lineage>
</organism>
<dbReference type="OrthoDB" id="3058553at2759"/>